<name>A0ABT7ZEX4_9BACL</name>
<feature type="signal peptide" evidence="2">
    <location>
        <begin position="1"/>
        <end position="22"/>
    </location>
</feature>
<accession>A0ABT7ZEX4</accession>
<dbReference type="EMBL" id="JASDCQ010000001">
    <property type="protein sequence ID" value="MDN3425700.1"/>
    <property type="molecule type" value="Genomic_DNA"/>
</dbReference>
<feature type="chain" id="PRO_5045527118" description="Lipoprotein" evidence="2">
    <location>
        <begin position="23"/>
        <end position="298"/>
    </location>
</feature>
<protein>
    <recommendedName>
        <fullName evidence="5">Lipoprotein</fullName>
    </recommendedName>
</protein>
<keyword evidence="2" id="KW-0732">Signal</keyword>
<evidence type="ECO:0000313" key="3">
    <source>
        <dbReference type="EMBL" id="MDN3425700.1"/>
    </source>
</evidence>
<keyword evidence="1" id="KW-0175">Coiled coil</keyword>
<dbReference type="PROSITE" id="PS51257">
    <property type="entry name" value="PROKAR_LIPOPROTEIN"/>
    <property type="match status" value="1"/>
</dbReference>
<feature type="coiled-coil region" evidence="1">
    <location>
        <begin position="184"/>
        <end position="218"/>
    </location>
</feature>
<gene>
    <name evidence="3" type="ORF">QMA01_00235</name>
</gene>
<dbReference type="RefSeq" id="WP_290214038.1">
    <property type="nucleotide sequence ID" value="NZ_JASDCQ010000001.1"/>
</dbReference>
<reference evidence="3 4" key="1">
    <citation type="submission" date="2023-03" db="EMBL/GenBank/DDBJ databases">
        <authorList>
            <person name="Uniacke-Lowe S."/>
            <person name="Ross P."/>
            <person name="Hill C."/>
        </authorList>
    </citation>
    <scope>NUCLEOTIDE SEQUENCE [LARGE SCALE GENOMIC DNA]</scope>
    <source>
        <strain evidence="3 4">APC 4016</strain>
    </source>
</reference>
<sequence>MKKNLFLSVFLIFLSLMVVGCASNEVENEELEGNEKSSIVEEAINQGKLALADNNLEKAKSNFNLALLEDSRNELAKQWKGIIEEYEKFVSAVDEQEIDVAQEILSELKKNDKYTLFEEIIKEPEENLNILKQNINNLNHKITALNDLYNPEDENSMPSEDYLYFINEILTDPNVTEEQKKSVKEFEEKATERANNILAKMEEEMRAAEEKTVEVSQEESSINGITAYEASNLAIRLPSYSDFVANGDTFSKPRIYEGSWIIDISRPNGLAEGFIIVDENRTVSFMYPNGDVDEVTPY</sequence>
<comment type="caution">
    <text evidence="3">The sequence shown here is derived from an EMBL/GenBank/DDBJ whole genome shotgun (WGS) entry which is preliminary data.</text>
</comment>
<keyword evidence="4" id="KW-1185">Reference proteome</keyword>
<dbReference type="Proteomes" id="UP001225873">
    <property type="component" value="Unassembled WGS sequence"/>
</dbReference>
<organism evidence="3 4">
    <name type="scientific">Planococcus notacanthi</name>
    <dbReference type="NCBI Taxonomy" id="3035188"/>
    <lineage>
        <taxon>Bacteria</taxon>
        <taxon>Bacillati</taxon>
        <taxon>Bacillota</taxon>
        <taxon>Bacilli</taxon>
        <taxon>Bacillales</taxon>
        <taxon>Caryophanaceae</taxon>
        <taxon>Planococcus</taxon>
    </lineage>
</organism>
<evidence type="ECO:0008006" key="5">
    <source>
        <dbReference type="Google" id="ProtNLM"/>
    </source>
</evidence>
<evidence type="ECO:0000313" key="4">
    <source>
        <dbReference type="Proteomes" id="UP001225873"/>
    </source>
</evidence>
<evidence type="ECO:0000256" key="1">
    <source>
        <dbReference type="SAM" id="Coils"/>
    </source>
</evidence>
<evidence type="ECO:0000256" key="2">
    <source>
        <dbReference type="SAM" id="SignalP"/>
    </source>
</evidence>
<proteinExistence type="predicted"/>
<feature type="coiled-coil region" evidence="1">
    <location>
        <begin position="121"/>
        <end position="148"/>
    </location>
</feature>